<reference evidence="2" key="1">
    <citation type="submission" date="2017-02" db="EMBL/GenBank/DDBJ databases">
        <title>Delineation of Paenibacillus larvae strains originating from foulbrood outbreaks.</title>
        <authorList>
            <person name="Beims H."/>
            <person name="Bunk B."/>
            <person name="Sproeer C."/>
            <person name="Mohr K.I."/>
            <person name="Pradella S."/>
            <person name="Guenther G."/>
            <person name="Rohde M."/>
            <person name="von der Ohe W."/>
            <person name="Steinert M."/>
        </authorList>
    </citation>
    <scope>NUCLEOTIDE SEQUENCE [LARGE SCALE GENOMIC DNA]</scope>
    <source>
        <strain evidence="2">Eric_III</strain>
    </source>
</reference>
<dbReference type="AlphaFoldDB" id="A0A2L1UCS0"/>
<gene>
    <name evidence="1" type="ORF">ERICIII_01713</name>
</gene>
<evidence type="ECO:0000313" key="2">
    <source>
        <dbReference type="Proteomes" id="UP000239833"/>
    </source>
</evidence>
<accession>A0A2L1UCS0</accession>
<name>A0A2L1UCS0_9BACL</name>
<dbReference type="Proteomes" id="UP000239833">
    <property type="component" value="Chromosome"/>
</dbReference>
<proteinExistence type="predicted"/>
<dbReference type="EMBL" id="CP019655">
    <property type="protein sequence ID" value="AVF25891.1"/>
    <property type="molecule type" value="Genomic_DNA"/>
</dbReference>
<evidence type="ECO:0000313" key="1">
    <source>
        <dbReference type="EMBL" id="AVF25891.1"/>
    </source>
</evidence>
<protein>
    <submittedName>
        <fullName evidence="1">Uncharacterized protein</fullName>
    </submittedName>
</protein>
<organism evidence="1 2">
    <name type="scientific">Paenibacillus larvae subsp. larvae</name>
    <dbReference type="NCBI Taxonomy" id="147375"/>
    <lineage>
        <taxon>Bacteria</taxon>
        <taxon>Bacillati</taxon>
        <taxon>Bacillota</taxon>
        <taxon>Bacilli</taxon>
        <taxon>Bacillales</taxon>
        <taxon>Paenibacillaceae</taxon>
        <taxon>Paenibacillus</taxon>
    </lineage>
</organism>
<sequence>MSNLHLQNWFQQERNFIEEEKVWLEKLLSVEFPERDILVSQLKNAKVIGNYLCGCRTIDINIDSTCSKFPNSKRVPVEMIIHNGQSAPIIFYLHVLNGYIKELEIFKADSKPISEKFELNNAQININVKND</sequence>